<dbReference type="AlphaFoldDB" id="A0A173UH35"/>
<dbReference type="InterPro" id="IPR018170">
    <property type="entry name" value="Aldo/ket_reductase_CS"/>
</dbReference>
<dbReference type="InterPro" id="IPR036812">
    <property type="entry name" value="NAD(P)_OxRdtase_dom_sf"/>
</dbReference>
<accession>A0A173UH35</accession>
<comment type="similarity">
    <text evidence="1">Belongs to the aldo/keto reductase family.</text>
</comment>
<organism evidence="8 9">
    <name type="scientific">Anaerobutyricum hallii</name>
    <dbReference type="NCBI Taxonomy" id="39488"/>
    <lineage>
        <taxon>Bacteria</taxon>
        <taxon>Bacillati</taxon>
        <taxon>Bacillota</taxon>
        <taxon>Clostridia</taxon>
        <taxon>Lachnospirales</taxon>
        <taxon>Lachnospiraceae</taxon>
        <taxon>Anaerobutyricum</taxon>
    </lineage>
</organism>
<evidence type="ECO:0000256" key="1">
    <source>
        <dbReference type="ARBA" id="ARBA00007905"/>
    </source>
</evidence>
<feature type="active site" description="Proton donor" evidence="4">
    <location>
        <position position="52"/>
    </location>
</feature>
<evidence type="ECO:0000313" key="8">
    <source>
        <dbReference type="EMBL" id="CUN13760.1"/>
    </source>
</evidence>
<keyword evidence="3 8" id="KW-0560">Oxidoreductase</keyword>
<dbReference type="PANTHER" id="PTHR43827:SF3">
    <property type="entry name" value="NADP-DEPENDENT OXIDOREDUCTASE DOMAIN-CONTAINING PROTEIN"/>
    <property type="match status" value="1"/>
</dbReference>
<sequence>MKIFEECYTLSNGAKIPKMGLGTWFIPDETVSQAVKDAVKIGYRHFDTAQAYGNERGVGEGIRTCGVPREELFVVSKVAAEHKTYEAAKAGIDETLKKMGLDYLDMMIIHSPQPWVEVNQSENRYKEGNRQAWKALEEAYNEGKLKAIGVSNFQIEDLESLMETAKVKPMVNQVLCHISNTPIELIEFCQKSNILIEAYSPIAHGEILNQPEVKAIADKYGVTVPQLCIRYTLQLGTLPLPKTENPEHMRDNAKVDFMISDSDMEKLKTVERIKNYGEFSGFPVYGGKM</sequence>
<feature type="site" description="Lowers pKa of active site Tyr" evidence="6">
    <location>
        <position position="77"/>
    </location>
</feature>
<evidence type="ECO:0000313" key="9">
    <source>
        <dbReference type="Proteomes" id="UP000095390"/>
    </source>
</evidence>
<evidence type="ECO:0000256" key="4">
    <source>
        <dbReference type="PIRSR" id="PIRSR000097-1"/>
    </source>
</evidence>
<dbReference type="EC" id="1.-.-.-" evidence="8"/>
<dbReference type="CDD" id="cd19071">
    <property type="entry name" value="AKR_AKR1-5-like"/>
    <property type="match status" value="1"/>
</dbReference>
<dbReference type="OrthoDB" id="9804790at2"/>
<evidence type="ECO:0000256" key="6">
    <source>
        <dbReference type="PIRSR" id="PIRSR000097-3"/>
    </source>
</evidence>
<proteinExistence type="inferred from homology"/>
<feature type="domain" description="NADP-dependent oxidoreductase" evidence="7">
    <location>
        <begin position="18"/>
        <end position="270"/>
    </location>
</feature>
<dbReference type="FunFam" id="3.20.20.100:FF:000015">
    <property type="entry name" value="Oxidoreductase, aldo/keto reductase family"/>
    <property type="match status" value="1"/>
</dbReference>
<dbReference type="SUPFAM" id="SSF51430">
    <property type="entry name" value="NAD(P)-linked oxidoreductase"/>
    <property type="match status" value="1"/>
</dbReference>
<protein>
    <submittedName>
        <fullName evidence="8">Uncharacterized oxidoreductase YtbE</fullName>
        <ecNumber evidence="8">1.-.-.-</ecNumber>
    </submittedName>
</protein>
<dbReference type="Pfam" id="PF00248">
    <property type="entry name" value="Aldo_ket_red"/>
    <property type="match status" value="1"/>
</dbReference>
<evidence type="ECO:0000256" key="3">
    <source>
        <dbReference type="ARBA" id="ARBA00023002"/>
    </source>
</evidence>
<evidence type="ECO:0000256" key="2">
    <source>
        <dbReference type="ARBA" id="ARBA00022857"/>
    </source>
</evidence>
<dbReference type="Gene3D" id="3.20.20.100">
    <property type="entry name" value="NADP-dependent oxidoreductase domain"/>
    <property type="match status" value="1"/>
</dbReference>
<keyword evidence="2" id="KW-0521">NADP</keyword>
<name>A0A173UH35_9FIRM</name>
<feature type="binding site" evidence="5">
    <location>
        <position position="110"/>
    </location>
    <ligand>
        <name>substrate</name>
    </ligand>
</feature>
<dbReference type="EMBL" id="CYYC01000035">
    <property type="protein sequence ID" value="CUN13760.1"/>
    <property type="molecule type" value="Genomic_DNA"/>
</dbReference>
<reference evidence="8 9" key="1">
    <citation type="submission" date="2015-09" db="EMBL/GenBank/DDBJ databases">
        <authorList>
            <consortium name="Pathogen Informatics"/>
        </authorList>
    </citation>
    <scope>NUCLEOTIDE SEQUENCE [LARGE SCALE GENOMIC DNA]</scope>
    <source>
        <strain evidence="8 9">2789STDY5834966</strain>
    </source>
</reference>
<evidence type="ECO:0000259" key="7">
    <source>
        <dbReference type="Pfam" id="PF00248"/>
    </source>
</evidence>
<dbReference type="InterPro" id="IPR020471">
    <property type="entry name" value="AKR"/>
</dbReference>
<dbReference type="GO" id="GO:0016616">
    <property type="term" value="F:oxidoreductase activity, acting on the CH-OH group of donors, NAD or NADP as acceptor"/>
    <property type="evidence" value="ECO:0007669"/>
    <property type="project" value="UniProtKB-ARBA"/>
</dbReference>
<evidence type="ECO:0000256" key="5">
    <source>
        <dbReference type="PIRSR" id="PIRSR000097-2"/>
    </source>
</evidence>
<gene>
    <name evidence="8" type="primary">ytbE</name>
    <name evidence="8" type="ORF">ERS852578_02424</name>
</gene>
<dbReference type="PRINTS" id="PR00069">
    <property type="entry name" value="ALDKETRDTASE"/>
</dbReference>
<dbReference type="PROSITE" id="PS00798">
    <property type="entry name" value="ALDOKETO_REDUCTASE_1"/>
    <property type="match status" value="1"/>
</dbReference>
<dbReference type="RefSeq" id="WP_055183188.1">
    <property type="nucleotide sequence ID" value="NZ_CYYC01000035.1"/>
</dbReference>
<dbReference type="Proteomes" id="UP000095390">
    <property type="component" value="Unassembled WGS sequence"/>
</dbReference>
<dbReference type="PANTHER" id="PTHR43827">
    <property type="entry name" value="2,5-DIKETO-D-GLUCONIC ACID REDUCTASE"/>
    <property type="match status" value="1"/>
</dbReference>
<dbReference type="InterPro" id="IPR023210">
    <property type="entry name" value="NADP_OxRdtase_dom"/>
</dbReference>
<dbReference type="PIRSF" id="PIRSF000097">
    <property type="entry name" value="AKR"/>
    <property type="match status" value="1"/>
</dbReference>